<feature type="compositionally biased region" description="Low complexity" evidence="1">
    <location>
        <begin position="373"/>
        <end position="400"/>
    </location>
</feature>
<keyword evidence="4" id="KW-1185">Reference proteome</keyword>
<dbReference type="Gene3D" id="1.10.8.10">
    <property type="entry name" value="DNA helicase RuvA subunit, C-terminal domain"/>
    <property type="match status" value="1"/>
</dbReference>
<feature type="compositionally biased region" description="Basic and acidic residues" evidence="1">
    <location>
        <begin position="278"/>
        <end position="294"/>
    </location>
</feature>
<dbReference type="InterPro" id="IPR003892">
    <property type="entry name" value="CUE"/>
</dbReference>
<dbReference type="SUPFAM" id="SSF46934">
    <property type="entry name" value="UBA-like"/>
    <property type="match status" value="1"/>
</dbReference>
<dbReference type="Pfam" id="PF02845">
    <property type="entry name" value="CUE"/>
    <property type="match status" value="1"/>
</dbReference>
<comment type="caution">
    <text evidence="3">The sequence shown here is derived from an EMBL/GenBank/DDBJ whole genome shotgun (WGS) entry which is preliminary data.</text>
</comment>
<gene>
    <name evidence="3" type="ORF">VTJ83DRAFT_6508</name>
</gene>
<protein>
    <recommendedName>
        <fullName evidence="2">CUE domain-containing protein</fullName>
    </recommendedName>
</protein>
<dbReference type="PANTHER" id="PTHR16461">
    <property type="entry name" value="TOLL-INTERACTING PROTEIN"/>
    <property type="match status" value="1"/>
</dbReference>
<feature type="compositionally biased region" description="Basic residues" evidence="1">
    <location>
        <begin position="192"/>
        <end position="206"/>
    </location>
</feature>
<sequence>MSAEATKTPPAPESPTTARPLEMDDDDVQETGASGTEDAARSGATTTTAATAATTTTATATTSDAAGSAEVPPPKPPRPLTEEQKKQQTLKEAFPTVDDAVIRAVLRASGGRIEAAFNALLEMTDPDAVAREQEQEHEEQQQPPPRPPRPAAPQSTGVTGGTPLTQLEADELYARQLAEHYESVSAYEARTANRHHPGHHGGRPPHRRDDSLDREHSFIDDDLPVIKESLRKGFFETQTKVNAWFNNLKKKIDETFDEEEEERNRQNQQAGSSFLGRPTRDQARRSADYDRYDADPELLSDDFAGMRFHSDGTPVRDPRSYGGSNPNLFKPPPPAPSKSPRPGEGRKVSFRDAVEDIDAYQAAHRAAFGPGSGRTSPGASAGASSGGAAPTAAAAAKSSKWQPLSPVDPNPIAEAENDPFSLGDSDDERDLGKDRPGTSGGIKMEDTERLKQATADAMAESLVEDKNKASGGSKDGGK</sequence>
<feature type="compositionally biased region" description="Basic and acidic residues" evidence="1">
    <location>
        <begin position="207"/>
        <end position="223"/>
    </location>
</feature>
<dbReference type="EMBL" id="JAZGUE010000006">
    <property type="protein sequence ID" value="KAL2265408.1"/>
    <property type="molecule type" value="Genomic_DNA"/>
</dbReference>
<evidence type="ECO:0000259" key="2">
    <source>
        <dbReference type="PROSITE" id="PS51140"/>
    </source>
</evidence>
<feature type="region of interest" description="Disordered" evidence="1">
    <location>
        <begin position="124"/>
        <end position="223"/>
    </location>
</feature>
<reference evidence="3 4" key="1">
    <citation type="journal article" date="2024" name="Commun. Biol.">
        <title>Comparative genomic analysis of thermophilic fungi reveals convergent evolutionary adaptations and gene losses.</title>
        <authorList>
            <person name="Steindorff A.S."/>
            <person name="Aguilar-Pontes M.V."/>
            <person name="Robinson A.J."/>
            <person name="Andreopoulos B."/>
            <person name="LaButti K."/>
            <person name="Kuo A."/>
            <person name="Mondo S."/>
            <person name="Riley R."/>
            <person name="Otillar R."/>
            <person name="Haridas S."/>
            <person name="Lipzen A."/>
            <person name="Grimwood J."/>
            <person name="Schmutz J."/>
            <person name="Clum A."/>
            <person name="Reid I.D."/>
            <person name="Moisan M.C."/>
            <person name="Butler G."/>
            <person name="Nguyen T.T.M."/>
            <person name="Dewar K."/>
            <person name="Conant G."/>
            <person name="Drula E."/>
            <person name="Henrissat B."/>
            <person name="Hansel C."/>
            <person name="Singer S."/>
            <person name="Hutchinson M.I."/>
            <person name="de Vries R.P."/>
            <person name="Natvig D.O."/>
            <person name="Powell A.J."/>
            <person name="Tsang A."/>
            <person name="Grigoriev I.V."/>
        </authorList>
    </citation>
    <scope>NUCLEOTIDE SEQUENCE [LARGE SCALE GENOMIC DNA]</scope>
    <source>
        <strain evidence="3 4">ATCC 22073</strain>
    </source>
</reference>
<dbReference type="InterPro" id="IPR041807">
    <property type="entry name" value="Cue5/Don1_CUE"/>
</dbReference>
<feature type="domain" description="CUE" evidence="2">
    <location>
        <begin position="82"/>
        <end position="125"/>
    </location>
</feature>
<dbReference type="SMART" id="SM00546">
    <property type="entry name" value="CUE"/>
    <property type="match status" value="1"/>
</dbReference>
<accession>A0ABR4D4Y8</accession>
<feature type="region of interest" description="Disordered" evidence="1">
    <location>
        <begin position="256"/>
        <end position="478"/>
    </location>
</feature>
<feature type="compositionally biased region" description="Pro residues" evidence="1">
    <location>
        <begin position="329"/>
        <end position="339"/>
    </location>
</feature>
<dbReference type="Proteomes" id="UP001600064">
    <property type="component" value="Unassembled WGS sequence"/>
</dbReference>
<feature type="compositionally biased region" description="Pro residues" evidence="1">
    <location>
        <begin position="142"/>
        <end position="151"/>
    </location>
</feature>
<organism evidence="3 4">
    <name type="scientific">Remersonia thermophila</name>
    <dbReference type="NCBI Taxonomy" id="72144"/>
    <lineage>
        <taxon>Eukaryota</taxon>
        <taxon>Fungi</taxon>
        <taxon>Dikarya</taxon>
        <taxon>Ascomycota</taxon>
        <taxon>Pezizomycotina</taxon>
        <taxon>Sordariomycetes</taxon>
        <taxon>Sordariomycetidae</taxon>
        <taxon>Sordariales</taxon>
        <taxon>Sordariales incertae sedis</taxon>
        <taxon>Remersonia</taxon>
    </lineage>
</organism>
<evidence type="ECO:0000313" key="3">
    <source>
        <dbReference type="EMBL" id="KAL2265408.1"/>
    </source>
</evidence>
<dbReference type="GeneID" id="98127871"/>
<evidence type="ECO:0000256" key="1">
    <source>
        <dbReference type="SAM" id="MobiDB-lite"/>
    </source>
</evidence>
<feature type="compositionally biased region" description="Low complexity" evidence="1">
    <location>
        <begin position="41"/>
        <end position="69"/>
    </location>
</feature>
<dbReference type="PANTHER" id="PTHR16461:SF5">
    <property type="entry name" value="TOLL-INTERACTING PROTEIN"/>
    <property type="match status" value="1"/>
</dbReference>
<feature type="compositionally biased region" description="Basic and acidic residues" evidence="1">
    <location>
        <begin position="128"/>
        <end position="140"/>
    </location>
</feature>
<feature type="compositionally biased region" description="Basic and acidic residues" evidence="1">
    <location>
        <begin position="308"/>
        <end position="319"/>
    </location>
</feature>
<proteinExistence type="predicted"/>
<dbReference type="CDD" id="cd14372">
    <property type="entry name" value="CUE_Cue5p_like"/>
    <property type="match status" value="1"/>
</dbReference>
<dbReference type="RefSeq" id="XP_070864135.1">
    <property type="nucleotide sequence ID" value="XM_071013227.1"/>
</dbReference>
<evidence type="ECO:0000313" key="4">
    <source>
        <dbReference type="Proteomes" id="UP001600064"/>
    </source>
</evidence>
<feature type="region of interest" description="Disordered" evidence="1">
    <location>
        <begin position="1"/>
        <end position="98"/>
    </location>
</feature>
<feature type="compositionally biased region" description="Basic and acidic residues" evidence="1">
    <location>
        <begin position="341"/>
        <end position="354"/>
    </location>
</feature>
<dbReference type="PROSITE" id="PS51140">
    <property type="entry name" value="CUE"/>
    <property type="match status" value="1"/>
</dbReference>
<dbReference type="InterPro" id="IPR009060">
    <property type="entry name" value="UBA-like_sf"/>
</dbReference>
<name>A0ABR4D4Y8_9PEZI</name>